<keyword evidence="2" id="KW-1185">Reference proteome</keyword>
<name>A0A1D7QMZ2_9SPHI</name>
<dbReference type="KEGG" id="psty:BFS30_24265"/>
<organism evidence="1 2">
    <name type="scientific">Pedobacter steynii</name>
    <dbReference type="NCBI Taxonomy" id="430522"/>
    <lineage>
        <taxon>Bacteria</taxon>
        <taxon>Pseudomonadati</taxon>
        <taxon>Bacteroidota</taxon>
        <taxon>Sphingobacteriia</taxon>
        <taxon>Sphingobacteriales</taxon>
        <taxon>Sphingobacteriaceae</taxon>
        <taxon>Pedobacter</taxon>
    </lineage>
</organism>
<evidence type="ECO:0000313" key="1">
    <source>
        <dbReference type="EMBL" id="AOM79999.1"/>
    </source>
</evidence>
<gene>
    <name evidence="1" type="ORF">BFS30_24265</name>
</gene>
<dbReference type="EMBL" id="CP017141">
    <property type="protein sequence ID" value="AOM79999.1"/>
    <property type="molecule type" value="Genomic_DNA"/>
</dbReference>
<sequence length="74" mass="8777">MTQKEQLEIGLGRKVPPSRIFVTIYFIQKGLNEQQADFFYLKYELVGWCDSKGSPLRNWKTLASEWIWNLKHNS</sequence>
<accession>A0A1D7QMZ2</accession>
<evidence type="ECO:0000313" key="2">
    <source>
        <dbReference type="Proteomes" id="UP000094313"/>
    </source>
</evidence>
<dbReference type="AlphaFoldDB" id="A0A1D7QMZ2"/>
<dbReference type="Proteomes" id="UP000094313">
    <property type="component" value="Chromosome"/>
</dbReference>
<proteinExistence type="predicted"/>
<reference evidence="1 2" key="1">
    <citation type="submission" date="2016-08" db="EMBL/GenBank/DDBJ databases">
        <authorList>
            <person name="Seilhamer J.J."/>
        </authorList>
    </citation>
    <scope>NUCLEOTIDE SEQUENCE [LARGE SCALE GENOMIC DNA]</scope>
    <source>
        <strain evidence="1 2">DX4</strain>
    </source>
</reference>
<protein>
    <submittedName>
        <fullName evidence="1">Uncharacterized protein</fullName>
    </submittedName>
</protein>